<reference evidence="1 2" key="2">
    <citation type="submission" date="2019-04" db="EMBL/GenBank/DDBJ databases">
        <title>The genome sequence of big-headed turtle.</title>
        <authorList>
            <person name="Gong S."/>
        </authorList>
    </citation>
    <scope>NUCLEOTIDE SEQUENCE [LARGE SCALE GENOMIC DNA]</scope>
    <source>
        <strain evidence="1">DO16091913</strain>
        <tissue evidence="1">Muscle</tissue>
    </source>
</reference>
<protein>
    <submittedName>
        <fullName evidence="1">Heme-binding protein 2-like</fullName>
    </submittedName>
</protein>
<comment type="caution">
    <text evidence="1">The sequence shown here is derived from an EMBL/GenBank/DDBJ whole genome shotgun (WGS) entry which is preliminary data.</text>
</comment>
<name>A0A4D9EIG9_9SAUR</name>
<dbReference type="AlphaFoldDB" id="A0A4D9EIG9"/>
<keyword evidence="2" id="KW-1185">Reference proteome</keyword>
<proteinExistence type="predicted"/>
<gene>
    <name evidence="1" type="ORF">DR999_PMT09383</name>
</gene>
<organism evidence="1 2">
    <name type="scientific">Platysternon megacephalum</name>
    <name type="common">big-headed turtle</name>
    <dbReference type="NCBI Taxonomy" id="55544"/>
    <lineage>
        <taxon>Eukaryota</taxon>
        <taxon>Metazoa</taxon>
        <taxon>Chordata</taxon>
        <taxon>Craniata</taxon>
        <taxon>Vertebrata</taxon>
        <taxon>Euteleostomi</taxon>
        <taxon>Archelosauria</taxon>
        <taxon>Testudinata</taxon>
        <taxon>Testudines</taxon>
        <taxon>Cryptodira</taxon>
        <taxon>Durocryptodira</taxon>
        <taxon>Testudinoidea</taxon>
        <taxon>Platysternidae</taxon>
        <taxon>Platysternon</taxon>
    </lineage>
</organism>
<dbReference type="Proteomes" id="UP000297703">
    <property type="component" value="Unassembled WGS sequence"/>
</dbReference>
<evidence type="ECO:0000313" key="2">
    <source>
        <dbReference type="Proteomes" id="UP000297703"/>
    </source>
</evidence>
<dbReference type="EMBL" id="QXTE01000079">
    <property type="protein sequence ID" value="TFK07733.1"/>
    <property type="molecule type" value="Genomic_DNA"/>
</dbReference>
<reference evidence="1 2" key="1">
    <citation type="submission" date="2019-04" db="EMBL/GenBank/DDBJ databases">
        <title>Draft genome of the big-headed turtle Platysternon megacephalum.</title>
        <authorList>
            <person name="Gong S."/>
        </authorList>
    </citation>
    <scope>NUCLEOTIDE SEQUENCE [LARGE SCALE GENOMIC DNA]</scope>
    <source>
        <strain evidence="1">DO16091913</strain>
        <tissue evidence="1">Muscle</tissue>
    </source>
</reference>
<evidence type="ECO:0000313" key="1">
    <source>
        <dbReference type="EMBL" id="TFK07733.1"/>
    </source>
</evidence>
<accession>A0A4D9EIG9</accession>
<sequence>MERSIETVRCSSPAVRSSAAAQMEASPVYPSAARMSACPLRTVPIRGVWRSQGSAVRNGSVRGKTVTSFRMPSQCLGRLGQHQQAFPTSVKNGAQSGVPALQPVAWGFRHGCQTRIGTAGSKLTNVCACSDPARLSQEHLIQGQEEVVCSPAHTVQILVSRLHPSSQIDPSPGRYGCSRNGCSTPNEAREELIDFSCKGG</sequence>